<evidence type="ECO:0000256" key="4">
    <source>
        <dbReference type="ARBA" id="ARBA00022833"/>
    </source>
</evidence>
<evidence type="ECO:0000313" key="7">
    <source>
        <dbReference type="EMBL" id="RDY72585.1"/>
    </source>
</evidence>
<evidence type="ECO:0000256" key="2">
    <source>
        <dbReference type="ARBA" id="ARBA00022723"/>
    </source>
</evidence>
<dbReference type="RefSeq" id="WP_115893250.1">
    <property type="nucleotide sequence ID" value="NZ_QTLC01000007.1"/>
</dbReference>
<keyword evidence="4" id="KW-0862">Zinc</keyword>
<feature type="domain" description="JAB" evidence="6">
    <location>
        <begin position="19"/>
        <end position="136"/>
    </location>
</feature>
<name>A0A3D8VTN5_9BACI</name>
<dbReference type="EMBL" id="QTLC01000007">
    <property type="protein sequence ID" value="RDY72585.1"/>
    <property type="molecule type" value="Genomic_DNA"/>
</dbReference>
<organism evidence="7 8">
    <name type="scientific">Halobacillus trueperi</name>
    <dbReference type="NCBI Taxonomy" id="156205"/>
    <lineage>
        <taxon>Bacteria</taxon>
        <taxon>Bacillati</taxon>
        <taxon>Bacillota</taxon>
        <taxon>Bacilli</taxon>
        <taxon>Bacillales</taxon>
        <taxon>Bacillaceae</taxon>
        <taxon>Halobacillus</taxon>
    </lineage>
</organism>
<dbReference type="AlphaFoldDB" id="A0A3D8VTN5"/>
<evidence type="ECO:0000256" key="3">
    <source>
        <dbReference type="ARBA" id="ARBA00022801"/>
    </source>
</evidence>
<dbReference type="Pfam" id="PF14464">
    <property type="entry name" value="Prok-JAB"/>
    <property type="match status" value="1"/>
</dbReference>
<keyword evidence="1" id="KW-0645">Protease</keyword>
<keyword evidence="3" id="KW-0378">Hydrolase</keyword>
<accession>A0A3D8VTN5</accession>
<dbReference type="Proteomes" id="UP000257032">
    <property type="component" value="Unassembled WGS sequence"/>
</dbReference>
<keyword evidence="5" id="KW-0482">Metalloprotease</keyword>
<comment type="caution">
    <text evidence="7">The sequence shown here is derived from an EMBL/GenBank/DDBJ whole genome shotgun (WGS) entry which is preliminary data.</text>
</comment>
<dbReference type="SUPFAM" id="SSF102712">
    <property type="entry name" value="JAB1/MPN domain"/>
    <property type="match status" value="1"/>
</dbReference>
<evidence type="ECO:0000259" key="6">
    <source>
        <dbReference type="Pfam" id="PF14464"/>
    </source>
</evidence>
<reference evidence="7 8" key="1">
    <citation type="submission" date="2018-08" db="EMBL/GenBank/DDBJ databases">
        <title>Genome sequence of strict halophilic Halobacillus trueperi SS1 isolated from Lunsu, a salty water body of North West Himalayas.</title>
        <authorList>
            <person name="Gupta S."/>
            <person name="Sharma P."/>
            <person name="Dev K."/>
            <person name="Baumler D."/>
            <person name="Sourirajan A."/>
        </authorList>
    </citation>
    <scope>NUCLEOTIDE SEQUENCE [LARGE SCALE GENOMIC DNA]</scope>
    <source>
        <strain evidence="7 8">SS1</strain>
    </source>
</reference>
<evidence type="ECO:0000313" key="8">
    <source>
        <dbReference type="Proteomes" id="UP000257032"/>
    </source>
</evidence>
<dbReference type="GO" id="GO:0046872">
    <property type="term" value="F:metal ion binding"/>
    <property type="evidence" value="ECO:0007669"/>
    <property type="project" value="UniProtKB-KW"/>
</dbReference>
<keyword evidence="2" id="KW-0479">Metal-binding</keyword>
<protein>
    <recommendedName>
        <fullName evidence="6">JAB domain-containing protein</fullName>
    </recommendedName>
</protein>
<dbReference type="Gene3D" id="3.40.140.10">
    <property type="entry name" value="Cytidine Deaminase, domain 2"/>
    <property type="match status" value="1"/>
</dbReference>
<dbReference type="InterPro" id="IPR028090">
    <property type="entry name" value="JAB_dom_prok"/>
</dbReference>
<evidence type="ECO:0000256" key="5">
    <source>
        <dbReference type="ARBA" id="ARBA00023049"/>
    </source>
</evidence>
<proteinExistence type="predicted"/>
<evidence type="ECO:0000256" key="1">
    <source>
        <dbReference type="ARBA" id="ARBA00022670"/>
    </source>
</evidence>
<gene>
    <name evidence="7" type="ORF">DXT76_01205</name>
</gene>
<dbReference type="GO" id="GO:0008237">
    <property type="term" value="F:metallopeptidase activity"/>
    <property type="evidence" value="ECO:0007669"/>
    <property type="project" value="UniProtKB-KW"/>
</dbReference>
<sequence length="159" mass="18089">MNDILHFHSSNGYKLSISKSLYIKMQDTCKKANKKETGGILIGKYSSDLTTAIITQATGPPEDSKYGTTWFERGINGLQDKLDIAWAEEGSYYLGEWHFHPKDSPMPSIIDIKQMNRISDNPKYSCPEPLLLIVNGDKKRKLFPYVFPNGDKYVPLKRV</sequence>
<dbReference type="GO" id="GO:0006508">
    <property type="term" value="P:proteolysis"/>
    <property type="evidence" value="ECO:0007669"/>
    <property type="project" value="UniProtKB-KW"/>
</dbReference>